<feature type="region of interest" description="Disordered" evidence="1">
    <location>
        <begin position="1"/>
        <end position="37"/>
    </location>
</feature>
<evidence type="ECO:0000256" key="1">
    <source>
        <dbReference type="SAM" id="MobiDB-lite"/>
    </source>
</evidence>
<name>A0A8E7L612_9VIRU</name>
<evidence type="ECO:0000313" key="2">
    <source>
        <dbReference type="EMBL" id="QVW56577.1"/>
    </source>
</evidence>
<proteinExistence type="predicted"/>
<reference evidence="2" key="1">
    <citation type="submission" date="2020-10" db="EMBL/GenBank/DDBJ databases">
        <title>CRESS DNA virus dark matter in the feces of wild birds.</title>
        <authorList>
            <person name="Yang S."/>
            <person name="Zhang W."/>
        </authorList>
    </citation>
    <scope>NUCLEOTIDE SEQUENCE</scope>
    <source>
        <strain evidence="2">Thr95gen28</strain>
    </source>
</reference>
<protein>
    <submittedName>
        <fullName evidence="2">Capsid protein</fullName>
    </submittedName>
</protein>
<accession>A0A8E7L612</accession>
<organism evidence="2">
    <name type="scientific">Turdus pallidus Genomoviridae sp</name>
    <dbReference type="NCBI Taxonomy" id="2814956"/>
    <lineage>
        <taxon>Viruses</taxon>
        <taxon>Monodnaviria</taxon>
        <taxon>Shotokuvirae</taxon>
        <taxon>Cressdnaviricota</taxon>
        <taxon>Repensiviricetes</taxon>
        <taxon>Geplafuvirales</taxon>
        <taxon>Genomoviridae</taxon>
    </lineage>
</organism>
<sequence>MAYRSRPAARRRTYRKKAAPRRRYAVKKRTYRKKTSRRSLLNVTSRKKRNGMLSFSSTPVNGGINTIPVLNAAYVVAGLGPQTFLWNATAQSLDATSVIPNQASRTATNCFMKGLSEHLRISTSTGLPWFHRRICFTSKRTYEPAVNPGATVPRTTFFDTTSGIERLWFNISRNNDSADEQTLYGFLFRGVLNQDWTDPIIAPVDPTRVTKMFDRTWVYKSGNQVGTHREHKLYHSMEKSLIYDDDEAGEQELQSYYSTTAKPGMGNFFVVDIFSALAGGTSADVLKCDSNSTLYWHEK</sequence>
<dbReference type="EMBL" id="MW183020">
    <property type="protein sequence ID" value="QVW56577.1"/>
    <property type="molecule type" value="Genomic_DNA"/>
</dbReference>
<feature type="compositionally biased region" description="Basic residues" evidence="1">
    <location>
        <begin position="7"/>
        <end position="37"/>
    </location>
</feature>